<feature type="region of interest" description="Disordered" evidence="16">
    <location>
        <begin position="289"/>
        <end position="309"/>
    </location>
</feature>
<evidence type="ECO:0000256" key="4">
    <source>
        <dbReference type="ARBA" id="ARBA00008619"/>
    </source>
</evidence>
<dbReference type="InterPro" id="IPR057932">
    <property type="entry name" value="Spectrin_SYNE1_3"/>
</dbReference>
<evidence type="ECO:0000256" key="1">
    <source>
        <dbReference type="ARBA" id="ARBA00004126"/>
    </source>
</evidence>
<keyword evidence="9" id="KW-1133">Transmembrane helix</keyword>
<keyword evidence="19" id="KW-1185">Reference proteome</keyword>
<keyword evidence="10 15" id="KW-0175">Coiled coil</keyword>
<evidence type="ECO:0000256" key="3">
    <source>
        <dbReference type="ARBA" id="ARBA00004245"/>
    </source>
</evidence>
<keyword evidence="6" id="KW-0597">Phosphoprotein</keyword>
<evidence type="ECO:0000256" key="12">
    <source>
        <dbReference type="ARBA" id="ARBA00023203"/>
    </source>
</evidence>
<dbReference type="Gene3D" id="1.10.418.10">
    <property type="entry name" value="Calponin-like domain"/>
    <property type="match status" value="2"/>
</dbReference>
<evidence type="ECO:0000256" key="2">
    <source>
        <dbReference type="ARBA" id="ARBA00004204"/>
    </source>
</evidence>
<dbReference type="Pfam" id="PF25034">
    <property type="entry name" value="Spectrin_SYNE1"/>
    <property type="match status" value="1"/>
</dbReference>
<feature type="coiled-coil region" evidence="15">
    <location>
        <begin position="2817"/>
        <end position="2862"/>
    </location>
</feature>
<dbReference type="FunFam" id="1.10.418.10:FF:000033">
    <property type="entry name" value="nesprin-1 isoform X1"/>
    <property type="match status" value="1"/>
</dbReference>
<feature type="coiled-coil region" evidence="15">
    <location>
        <begin position="1647"/>
        <end position="1677"/>
    </location>
</feature>
<evidence type="ECO:0000256" key="11">
    <source>
        <dbReference type="ARBA" id="ARBA00023136"/>
    </source>
</evidence>
<feature type="domain" description="Calponin-homology (CH)" evidence="17">
    <location>
        <begin position="185"/>
        <end position="290"/>
    </location>
</feature>
<comment type="similarity">
    <text evidence="4">Belongs to the nesprin family.</text>
</comment>
<evidence type="ECO:0000256" key="13">
    <source>
        <dbReference type="ARBA" id="ARBA00023212"/>
    </source>
</evidence>
<evidence type="ECO:0000313" key="18">
    <source>
        <dbReference type="EMBL" id="TKS76117.1"/>
    </source>
</evidence>
<dbReference type="CDD" id="cd00176">
    <property type="entry name" value="SPEC"/>
    <property type="match status" value="1"/>
</dbReference>
<feature type="coiled-coil region" evidence="15">
    <location>
        <begin position="2091"/>
        <end position="2125"/>
    </location>
</feature>
<keyword evidence="5" id="KW-0963">Cytoplasm</keyword>
<dbReference type="InterPro" id="IPR036872">
    <property type="entry name" value="CH_dom_sf"/>
</dbReference>
<dbReference type="CDD" id="cd21243">
    <property type="entry name" value="CH_SYNE1_rpt2"/>
    <property type="match status" value="1"/>
</dbReference>
<dbReference type="Pfam" id="PF00435">
    <property type="entry name" value="Spectrin"/>
    <property type="match status" value="4"/>
</dbReference>
<evidence type="ECO:0000256" key="6">
    <source>
        <dbReference type="ARBA" id="ARBA00022553"/>
    </source>
</evidence>
<feature type="coiled-coil region" evidence="15">
    <location>
        <begin position="1840"/>
        <end position="1901"/>
    </location>
</feature>
<evidence type="ECO:0000259" key="17">
    <source>
        <dbReference type="PROSITE" id="PS50021"/>
    </source>
</evidence>
<feature type="coiled-coil region" evidence="15">
    <location>
        <begin position="2413"/>
        <end position="2447"/>
    </location>
</feature>
<reference evidence="18 19" key="1">
    <citation type="submission" date="2019-01" db="EMBL/GenBank/DDBJ databases">
        <title>Genome Assembly of Collichthys lucidus.</title>
        <authorList>
            <person name="Cai M."/>
            <person name="Xiao S."/>
        </authorList>
    </citation>
    <scope>NUCLEOTIDE SEQUENCE [LARGE SCALE GENOMIC DNA]</scope>
    <source>
        <strain evidence="18">JT15FE1705JMU</strain>
        <tissue evidence="18">Muscle</tissue>
    </source>
</reference>
<feature type="compositionally biased region" description="Low complexity" evidence="16">
    <location>
        <begin position="156"/>
        <end position="172"/>
    </location>
</feature>
<feature type="domain" description="Calponin-homology (CH)" evidence="17">
    <location>
        <begin position="33"/>
        <end position="140"/>
    </location>
</feature>
<evidence type="ECO:0000256" key="9">
    <source>
        <dbReference type="ARBA" id="ARBA00022989"/>
    </source>
</evidence>
<dbReference type="STRING" id="240159.A0A4U5UMH4"/>
<feature type="coiled-coil region" evidence="15">
    <location>
        <begin position="1328"/>
        <end position="1383"/>
    </location>
</feature>
<organism evidence="18 19">
    <name type="scientific">Collichthys lucidus</name>
    <name type="common">Big head croaker</name>
    <name type="synonym">Sciaena lucida</name>
    <dbReference type="NCBI Taxonomy" id="240159"/>
    <lineage>
        <taxon>Eukaryota</taxon>
        <taxon>Metazoa</taxon>
        <taxon>Chordata</taxon>
        <taxon>Craniata</taxon>
        <taxon>Vertebrata</taxon>
        <taxon>Euteleostomi</taxon>
        <taxon>Actinopterygii</taxon>
        <taxon>Neopterygii</taxon>
        <taxon>Teleostei</taxon>
        <taxon>Neoteleostei</taxon>
        <taxon>Acanthomorphata</taxon>
        <taxon>Eupercaria</taxon>
        <taxon>Sciaenidae</taxon>
        <taxon>Collichthys</taxon>
    </lineage>
</organism>
<keyword evidence="14" id="KW-0539">Nucleus</keyword>
<sequence>MARRAGGEGSPKKNTSLNLVTGFYHYLRDEQEAVQKRTFTKWINSHLAKRVPPLVVTDLFEDIKDGVMLLALLEVLSGQKLQCEQGKKLKRIHWVANIGTALNFLEGRKIKLVNINSTDIVDGRPSIVLGLMWTIILYFQIEELTSSLPALQTFSSSTSSLDSSTSSTETTSPPVKRKPLPPLQGGARKALLRWIQHTATKRLGIEVKDFGPSWRTGLAFFAVIHALRPNLVDMEHVWRRPNRENLQEAFSLAETELGIPQLLDPEDVDVDKPDEKSIMTYVAQFLKHHPDRKQSDSDGQQEDEEREQRKSLRELKMWLDQLEREAIQAQETEGNLAQQYQLFKSLRVQLEMRRKQVEGALQSTQKDGILTVDQALVKQAWERVSNRLLDWHLQLDRSLPAPLDMVGEWLHEAEGALRQEIIVQQAHDVTANTVHRALEQHKDVLKSLESHQQVFQRIHKDRSVDGVSVPPDQLQDMAERMNFVSTSSSIHLARMEFLGNKHLMQAFLTLAESKLKSWIIKYGRQESVELMLHNYVSFVEKQHFFENYEALFQSLKQSAEAYVNTDSSVDEGEMGVRRFMREVVTQWRSLSMEVRSVRSMLEEVLSNWERYSSTVASLQAWLEDAEEALSQPENIKREFFRNLSHWMDQHAAMNDAGNFLIETCDETVSLDLKQQLLLLNGRWRDLFLKVKQYARADELEKWRKDHLKAVSALKELLDTADDKLNAPVQVSFLSVRAFLQDVENTKQKVVAMETQYKLAARSAQLLAKDAPPDEAARVMATMATAKSQLSKVRERCPSLVRECHVFLPLLEEMEKHMTAFYQALERASRITSAAGEADTQTQSQQKQKWQDLLNQQQSCKRCLSVIERNHHTLQRALSNSKVLRNFDLSVLQKRVAEIQVSAQALLKEVGEWRRQEEANNCLRRRFEESRLELERVLKKAQGCLRETGDAEELLKKHSDFFGQLDQRILSVFLKACDELTDILPEEEQQGLQETVRRLHKHWKDIQGEVPSHLLRLKVEVERSRVAVIIQDCRAELGREMQALSGTCTSERVIKEHRTFFRERKPLTLCEKRIRNMEDLCHKLPDNDPAYRTLDSTRRAVEEVTEQIKSTHLKLEQHPDKWKEWNERFCELSDWLSSQRRQVRLLRETARNSSHQEQVDAAVQTLQEAIDAREENLLWLKSRLTGLSDVSSELEVQRQRTALGKLSTDLRALFSSLCQWGEEGSAMFQYEELGEEVRGALEEVLRARREVEEQTSRILEAEGLEEAKQLHLIHQQNLKRLHANRRDAELLVSHCRQVQKGEGLSQSLRELEGAFREVDRKSGAKEHNLQELLTKVEECSVRAELLLEKAADIQLGPKNHTLLLQQAQSTREAVTQLHDHLNKNVVQLEMMCMWWERFSSESESFSLWINEKEKELEAVNSTSSLDPLDKHISTVEAVGEGLEERRAALAHMEADCEALSRFVTPGEAGHIRARLTQMRRCWEELKGRVEQLGGQLNQNATYRQRYNDNLEQVKKTMSDLEEKLDCPIAYCTSSSETYKGLQEHMEVCQAVEQLNPRLMALCSAIKRLGEGSQLEEEVANLKKQQGEFMGKAAEKQSTLETLLALWQRLELLKPQLEQLEQFDQALLTLTQTSENFLSGLRSSSQVDIADLEAAITKLKEHEVQLQAHASLRENLQQRESSLLLCSTPDAQQQLLGWREDCLQPLGESQRLLLLRKECLTELKTFLEKHGAAAKAVHCLHEAVEGRGSWDRSKAEELHRGIGEVAKDVARLEAEAVGLDGQLSKAHLHLCGAEWRGSKDVGHPQGRTSCRGQAVALTMALEEVQRGVGWRQSEADALAALWSSFRERREEVMKNLKKLEDEARQEGARESSVQAFQNRLRFFVQLEDELQSLQHSQQWLEEKGSQLAHRDSELAGEALREVALVKTAWENVKTLITNGQEQSGLVVDLLRQFQQLKSTLTTVVENAQAVAHNLPDHNHNAQEAKRTFTRHETVQSELRDKQEDMDQLISTVEDLQRELEKVPNSNATSIQKDMETLRDQWLEVSERIQTNTERLGYCVALWDDLKSMEQDVNQWTANSIADLTDSVTNLSDKEQTEALLATFQAEVEKREQRLDALQERVTELQERARLQETPLQMQVLESDLRKKMSHAQEVYNQAKHTLTYFSFQKQRLEDLMSQMAERLKAVEGSLSDLTEATSPEDIGTVKDLQSIVQQQRADMDSARDALSALCRSHPSQELSCLSSDLTSIAKRTEAVAQRCAKTRGNLQDELQLHFNELVQDFHLWLADLKLELKECANQSGDVAILGTKLQRLKVSLEQTSEGEEHLSQVCEEAERLQLHLPKAGAAQVQEHLLTCHREWRTYLENSTQSQRDLEESIHLLKNFNGCVEGIKDWLKQMDLSLKSEPVLGAESQQGATDTTEELEKMENLHKELLAKRDSIERLCQEAQSLSETGRGSGGEVRVTGQLQMEHQALLKAARERLRGCQESQAFGETLQGVWAWLEEIQERLGTVDSTMGTKEQLEQRLETVQVRAGCSDPTLFAQDILLLKGEGEVKLNMAMGKGELALRSYGATGQEVVRSQLQEVEDAWATLLVTAMSCHSRLEWTVSQWGGYLESAAQLRCWMEAVEREVCAPLTPQPGPREKASQLERLRALLAELEDHQVALSSLEEKARELFKKTGDASFNHGARTQLQVQFDDLTALVEERVRLAQAVVLEHQEYLEAVRELTDWLMTAGEELQHWSDTSGDSASIKRKLSEVRERVECRLLEGRERLSRVRRSAASTAEHTAAGGCEAMDRQLGALSQALEQWEGAALRARDGLEGALATATASEEEYDRLTARLEDELKELDGRLRGWSQELIKAEGRSNGEEAVQGWQQAKDILEGLQSAEPMAEKLKGQLNDLVRYSRDLGSQSDRVTALIKQHNSLSLRASRECQNKERLLEQRFRAALRDFQQWLVNAKISTAKCFDVPQSVAEASTSLQRIQEFLSDREHGQARLSTVGASGELLMAVVSKDRVEGIKAKVANAREDWKSLMNNLQMREDALKNLQSQMTEFEASAEPLQDWLNSTEVRVQESSARLHDLPAKKQELSKLQAELGKLRERAHRLWEGQAAGKGFVHRVSQLSAQYLALSNLTKDKASRIERIVGEHRLFSQGLKELQDWVCEAQRVLSTCISTTTDKGVLEDRMLQLEALLAARQEREIQLKMLLTRGEAVQRNTSAEGVPVIRKQIQDLKDSWDSLLSASIQCKSQLEGALSQWTSYQEDVGQFVLWMDRVEETLSCSDRQYSEMRDKTANLGKTKLLYEEVLSHSSPLETIATKGSNMAEHYTTQQEVQQLQCRYNSLKEKAKNAVSKAKGLVLVHQEYQRGLHVFEDWLEQEQATLASLSHPEGNVDTLEKTLLQLQVLILFCRNTAQMASPLLSSVLTSRERVIPWGIPQIEDRALDTVQREWGAYQGRLEETQTQLSSTLTRLRQMGQKFLSLAQWLEDMEKVSNIRRHRRSDRAIKETQLKKLQGSLEAVLARQGEVDGLSSLAQQVLEETYISSRVSVTATQLTARYHSLLLNIQDTIKQLQEELKSIEEADNLCVSFTDWFSSTQKSFTELTDGSEPLDRIAMERKMKKLETLQSELQHGHGFLKSLRERAEKAAGFLNEAGAESLGGEVEARLAQLEELAGGLRQKHSFLQRALLLAKEFQDRYKAQAQWLVESRALLSTPVEPKAELYQRRALLAKYKALLQMVQSHDGSIRSVVEKGDALLASVHYPSIRDKMNRLKKDYAGLCDTATAHVENLESQVKEQEAYHNELQEVERWLLQMSSRMVTPDPTVGGSLEAATQQLARHKAIMEEIAGFEDRLAGLKERGAHLVQGCSDRVQSRLRQQVQAHQQGTRDSYSAICSTAQRVYQSLDHELQRHVSLQDTLQQCQTWLTSVSEEPEPPSHPPLSLDEALQQVKQERALQEQASTYLQLVCSACDLSEPRVRETAGAIQQVKLQIEERMLLCEEVADSWRDIEEQKADLEVQLRETEQQLQNLIRRPAELEPKIAQNQLDKAQEFLQQIRERQSEVTHLNEATGRLTDGQVSPALDEIRRLRKSWMDLGQRAEELEAQRGEDMQRSGEYQEIVVAVEELFHQVSREWDYLARADTESTSEHLEALRKLSSDLEEQRATLEDLRDQRQAILPRLSLLDKELVKQQVGHLEQRWSQLETLIQQKIQDSAQTLDDLARVESQLKDAREWVEEQRPALTSALKTSPPPDLAQSFLFDHLSVCVELEARQQLLGQAVSEAQAVASRLGLSEKRCLQELVEQAQTEVEALGARVAQRRKYLSKAFTERTQFLQGLGRALSWVQQQERKALIDDHIALLPDDLAKQVAACRGVQSGLRAYQRELASLWVQGRELERDATDKERAETLARLEKLQAAFETALQRTTQRLTDLEKALTSRKYFQNVLEQASEYENLLLIVQRIGQEILPTLNEIDHCYLDERLNALPQQYNAILGSSQREKRQSPADYLRAKRVQHFL</sequence>
<dbReference type="InterPro" id="IPR018159">
    <property type="entry name" value="Spectrin/alpha-actinin"/>
</dbReference>
<dbReference type="GO" id="GO:0031965">
    <property type="term" value="C:nuclear membrane"/>
    <property type="evidence" value="ECO:0007669"/>
    <property type="project" value="UniProtKB-SubCell"/>
</dbReference>
<feature type="coiled-coil region" evidence="15">
    <location>
        <begin position="312"/>
        <end position="367"/>
    </location>
</feature>
<keyword evidence="8" id="KW-0677">Repeat</keyword>
<feature type="coiled-coil region" evidence="15">
    <location>
        <begin position="2167"/>
        <end position="2223"/>
    </location>
</feature>
<evidence type="ECO:0000256" key="14">
    <source>
        <dbReference type="ARBA" id="ARBA00023242"/>
    </source>
</evidence>
<gene>
    <name evidence="18" type="ORF">D9C73_009721</name>
</gene>
<dbReference type="InterPro" id="IPR057057">
    <property type="entry name" value="Spectrin_SYNE1"/>
</dbReference>
<dbReference type="InterPro" id="IPR001715">
    <property type="entry name" value="CH_dom"/>
</dbReference>
<feature type="coiled-coil region" evidence="15">
    <location>
        <begin position="4389"/>
        <end position="4420"/>
    </location>
</feature>
<evidence type="ECO:0000256" key="15">
    <source>
        <dbReference type="SAM" id="Coils"/>
    </source>
</evidence>
<evidence type="ECO:0000313" key="19">
    <source>
        <dbReference type="Proteomes" id="UP000298787"/>
    </source>
</evidence>
<dbReference type="Pfam" id="PF25803">
    <property type="entry name" value="Spectrin_SYNE1_2"/>
    <property type="match status" value="1"/>
</dbReference>
<protein>
    <submittedName>
        <fullName evidence="18">Nesprin-1 Enaptin KASH domain-containing protein 1</fullName>
    </submittedName>
</protein>
<dbReference type="InterPro" id="IPR047291">
    <property type="entry name" value="CH_SYNE1_rpt2"/>
</dbReference>
<dbReference type="SUPFAM" id="SSF46966">
    <property type="entry name" value="Spectrin repeat"/>
    <property type="match status" value="21"/>
</dbReference>
<dbReference type="EMBL" id="CM014086">
    <property type="protein sequence ID" value="TKS76117.1"/>
    <property type="molecule type" value="Genomic_DNA"/>
</dbReference>
<dbReference type="GO" id="GO:0003779">
    <property type="term" value="F:actin binding"/>
    <property type="evidence" value="ECO:0007669"/>
    <property type="project" value="UniProtKB-KW"/>
</dbReference>
<evidence type="ECO:0000256" key="5">
    <source>
        <dbReference type="ARBA" id="ARBA00022490"/>
    </source>
</evidence>
<keyword evidence="12" id="KW-0009">Actin-binding</keyword>
<comment type="subcellular location">
    <subcellularLocation>
        <location evidence="3">Cytoplasm</location>
        <location evidence="3">Cytoskeleton</location>
    </subcellularLocation>
    <subcellularLocation>
        <location evidence="2">Cytoplasm</location>
        <location evidence="2">Myofibril</location>
        <location evidence="2">Sarcomere</location>
    </subcellularLocation>
    <subcellularLocation>
        <location evidence="1">Nucleus membrane</location>
    </subcellularLocation>
</comment>
<dbReference type="PANTHER" id="PTHR14514:SF3">
    <property type="entry name" value="NESPRIN-1"/>
    <property type="match status" value="1"/>
</dbReference>
<keyword evidence="11" id="KW-0472">Membrane</keyword>
<accession>A0A4U5UMH4</accession>
<feature type="coiled-coil region" evidence="15">
    <location>
        <begin position="3999"/>
        <end position="4026"/>
    </location>
</feature>
<proteinExistence type="inferred from homology"/>
<evidence type="ECO:0000256" key="7">
    <source>
        <dbReference type="ARBA" id="ARBA00022692"/>
    </source>
</evidence>
<feature type="region of interest" description="Disordered" evidence="16">
    <location>
        <begin position="156"/>
        <end position="183"/>
    </location>
</feature>
<dbReference type="InterPro" id="IPR047290">
    <property type="entry name" value="CH_SYNE1_rpt1"/>
</dbReference>
<keyword evidence="13" id="KW-0206">Cytoskeleton</keyword>
<dbReference type="SUPFAM" id="SSF47576">
    <property type="entry name" value="Calponin-homology domain, CH-domain"/>
    <property type="match status" value="1"/>
</dbReference>
<dbReference type="PROSITE" id="PS00020">
    <property type="entry name" value="ACTININ_2"/>
    <property type="match status" value="1"/>
</dbReference>
<evidence type="ECO:0000256" key="16">
    <source>
        <dbReference type="SAM" id="MobiDB-lite"/>
    </source>
</evidence>
<dbReference type="InterPro" id="IPR002017">
    <property type="entry name" value="Spectrin_repeat"/>
</dbReference>
<dbReference type="GO" id="GO:0005856">
    <property type="term" value="C:cytoskeleton"/>
    <property type="evidence" value="ECO:0007669"/>
    <property type="project" value="UniProtKB-SubCell"/>
</dbReference>
<dbReference type="SMART" id="SM00150">
    <property type="entry name" value="SPEC"/>
    <property type="match status" value="15"/>
</dbReference>
<dbReference type="CDD" id="cd21241">
    <property type="entry name" value="CH_SYNE1_rpt1"/>
    <property type="match status" value="1"/>
</dbReference>
<dbReference type="FunFam" id="1.20.58.60:FF:000139">
    <property type="entry name" value="nesprin-1 isoform X1"/>
    <property type="match status" value="1"/>
</dbReference>
<dbReference type="FunFam" id="1.20.58.60:FF:000231">
    <property type="entry name" value="Spectrin repeat containing, nuclear envelope 1a"/>
    <property type="match status" value="1"/>
</dbReference>
<dbReference type="PROSITE" id="PS50021">
    <property type="entry name" value="CH"/>
    <property type="match status" value="2"/>
</dbReference>
<evidence type="ECO:0000256" key="10">
    <source>
        <dbReference type="ARBA" id="ARBA00023054"/>
    </source>
</evidence>
<dbReference type="FunFam" id="1.10.418.10:FF:000037">
    <property type="entry name" value="nesprin-1 isoform X1"/>
    <property type="match status" value="1"/>
</dbReference>
<dbReference type="SMART" id="SM00033">
    <property type="entry name" value="CH"/>
    <property type="match status" value="2"/>
</dbReference>
<dbReference type="PANTHER" id="PTHR14514">
    <property type="entry name" value="PKA ANCHORING PROTEIN"/>
    <property type="match status" value="1"/>
</dbReference>
<feature type="coiled-coil region" evidence="15">
    <location>
        <begin position="2648"/>
        <end position="2675"/>
    </location>
</feature>
<name>A0A4U5UMH4_COLLU</name>
<dbReference type="GO" id="GO:0030017">
    <property type="term" value="C:sarcomere"/>
    <property type="evidence" value="ECO:0007669"/>
    <property type="project" value="UniProtKB-SubCell"/>
</dbReference>
<feature type="coiled-coil region" evidence="15">
    <location>
        <begin position="1989"/>
        <end position="2016"/>
    </location>
</feature>
<dbReference type="Gene3D" id="1.20.58.60">
    <property type="match status" value="14"/>
</dbReference>
<dbReference type="InterPro" id="IPR001589">
    <property type="entry name" value="Actinin_actin-bd_CS"/>
</dbReference>
<evidence type="ECO:0000256" key="8">
    <source>
        <dbReference type="ARBA" id="ARBA00022737"/>
    </source>
</evidence>
<dbReference type="PROSITE" id="PS00019">
    <property type="entry name" value="ACTININ_1"/>
    <property type="match status" value="1"/>
</dbReference>
<keyword evidence="7" id="KW-0812">Transmembrane</keyword>
<feature type="coiled-coil region" evidence="15">
    <location>
        <begin position="1229"/>
        <end position="1283"/>
    </location>
</feature>
<dbReference type="Pfam" id="PF00307">
    <property type="entry name" value="CH"/>
    <property type="match status" value="2"/>
</dbReference>
<dbReference type="Proteomes" id="UP000298787">
    <property type="component" value="Chromosome 9"/>
</dbReference>